<organism evidence="1">
    <name type="scientific">marine sediment metagenome</name>
    <dbReference type="NCBI Taxonomy" id="412755"/>
    <lineage>
        <taxon>unclassified sequences</taxon>
        <taxon>metagenomes</taxon>
        <taxon>ecological metagenomes</taxon>
    </lineage>
</organism>
<evidence type="ECO:0000313" key="1">
    <source>
        <dbReference type="EMBL" id="KKK61059.1"/>
    </source>
</evidence>
<comment type="caution">
    <text evidence="1">The sequence shown here is derived from an EMBL/GenBank/DDBJ whole genome shotgun (WGS) entry which is preliminary data.</text>
</comment>
<protein>
    <submittedName>
        <fullName evidence="1">Uncharacterized protein</fullName>
    </submittedName>
</protein>
<proteinExistence type="predicted"/>
<reference evidence="1" key="1">
    <citation type="journal article" date="2015" name="Nature">
        <title>Complex archaea that bridge the gap between prokaryotes and eukaryotes.</title>
        <authorList>
            <person name="Spang A."/>
            <person name="Saw J.H."/>
            <person name="Jorgensen S.L."/>
            <person name="Zaremba-Niedzwiedzka K."/>
            <person name="Martijn J."/>
            <person name="Lind A.E."/>
            <person name="van Eijk R."/>
            <person name="Schleper C."/>
            <person name="Guy L."/>
            <person name="Ettema T.J."/>
        </authorList>
    </citation>
    <scope>NUCLEOTIDE SEQUENCE</scope>
</reference>
<sequence length="64" mass="7541">MLTEVQKRLVEGMRKLYPDAPIIRVKMLYEKEVRDYVMKTEEAHKRAAKSTLRFRSLSVTREGG</sequence>
<dbReference type="AlphaFoldDB" id="A0A0F8Z3R7"/>
<accession>A0A0F8Z3R7</accession>
<gene>
    <name evidence="1" type="ORF">LCGC14_3018120</name>
</gene>
<name>A0A0F8Z3R7_9ZZZZ</name>
<dbReference type="EMBL" id="LAZR01062661">
    <property type="protein sequence ID" value="KKK61059.1"/>
    <property type="molecule type" value="Genomic_DNA"/>
</dbReference>